<dbReference type="SUPFAM" id="SSF51206">
    <property type="entry name" value="cAMP-binding domain-like"/>
    <property type="match status" value="1"/>
</dbReference>
<dbReference type="Proteomes" id="UP000239872">
    <property type="component" value="Unassembled WGS sequence"/>
</dbReference>
<dbReference type="InterPro" id="IPR018490">
    <property type="entry name" value="cNMP-bd_dom_sf"/>
</dbReference>
<proteinExistence type="predicted"/>
<dbReference type="InterPro" id="IPR014710">
    <property type="entry name" value="RmlC-like_jellyroll"/>
</dbReference>
<keyword evidence="3" id="KW-1185">Reference proteome</keyword>
<dbReference type="RefSeq" id="WP_105040490.1">
    <property type="nucleotide sequence ID" value="NZ_PPSL01000005.1"/>
</dbReference>
<dbReference type="CDD" id="cd00038">
    <property type="entry name" value="CAP_ED"/>
    <property type="match status" value="1"/>
</dbReference>
<comment type="caution">
    <text evidence="2">The sequence shown here is derived from an EMBL/GenBank/DDBJ whole genome shotgun (WGS) entry which is preliminary data.</text>
</comment>
<dbReference type="SMART" id="SM00100">
    <property type="entry name" value="cNMP"/>
    <property type="match status" value="1"/>
</dbReference>
<dbReference type="AlphaFoldDB" id="A0A2S7SSN5"/>
<dbReference type="Pfam" id="PF00027">
    <property type="entry name" value="cNMP_binding"/>
    <property type="match status" value="1"/>
</dbReference>
<organism evidence="2 3">
    <name type="scientific">Flavipsychrobacter stenotrophus</name>
    <dbReference type="NCBI Taxonomy" id="2077091"/>
    <lineage>
        <taxon>Bacteria</taxon>
        <taxon>Pseudomonadati</taxon>
        <taxon>Bacteroidota</taxon>
        <taxon>Chitinophagia</taxon>
        <taxon>Chitinophagales</taxon>
        <taxon>Chitinophagaceae</taxon>
        <taxon>Flavipsychrobacter</taxon>
    </lineage>
</organism>
<gene>
    <name evidence="2" type="ORF">CJD36_017465</name>
</gene>
<dbReference type="PROSITE" id="PS50042">
    <property type="entry name" value="CNMP_BINDING_3"/>
    <property type="match status" value="1"/>
</dbReference>
<name>A0A2S7SSN5_9BACT</name>
<feature type="domain" description="Cyclic nucleotide-binding" evidence="1">
    <location>
        <begin position="32"/>
        <end position="116"/>
    </location>
</feature>
<dbReference type="Gene3D" id="2.60.120.10">
    <property type="entry name" value="Jelly Rolls"/>
    <property type="match status" value="1"/>
</dbReference>
<evidence type="ECO:0000259" key="1">
    <source>
        <dbReference type="PROSITE" id="PS50042"/>
    </source>
</evidence>
<dbReference type="OrthoDB" id="9152304at2"/>
<dbReference type="EMBL" id="PPSL01000005">
    <property type="protein sequence ID" value="PQJ09718.1"/>
    <property type="molecule type" value="Genomic_DNA"/>
</dbReference>
<protein>
    <submittedName>
        <fullName evidence="2">Cyclic nucleotide-binding protein</fullName>
    </submittedName>
</protein>
<evidence type="ECO:0000313" key="2">
    <source>
        <dbReference type="EMBL" id="PQJ09718.1"/>
    </source>
</evidence>
<accession>A0A2S7SSN5</accession>
<dbReference type="InterPro" id="IPR000595">
    <property type="entry name" value="cNMP-bd_dom"/>
</dbReference>
<evidence type="ECO:0000313" key="3">
    <source>
        <dbReference type="Proteomes" id="UP000239872"/>
    </source>
</evidence>
<sequence>MHEVLIEYIRERSQTPLTADDIALIERAFILKRYKKRQFLLHEGEICKSLFFIIKGAVRQYSVDDKGGEQILNLGLENWWTGDRESFHKEVPTIYNIDAWEDTEALLLSKFYYYEVNAIAAFTEMRILLDDNQHFANQRRLKMAISHTADERYDDFIQSNPLFAQRFPQHIIASYLGVTKETLSRIRGGKIIKK</sequence>
<reference evidence="2 3" key="1">
    <citation type="submission" date="2018-01" db="EMBL/GenBank/DDBJ databases">
        <title>A novel member of the phylum Bacteroidetes isolated from glacier ice.</title>
        <authorList>
            <person name="Liu Q."/>
            <person name="Xin Y.-H."/>
        </authorList>
    </citation>
    <scope>NUCLEOTIDE SEQUENCE [LARGE SCALE GENOMIC DNA]</scope>
    <source>
        <strain evidence="2 3">RB1R16</strain>
    </source>
</reference>